<evidence type="ECO:0000256" key="3">
    <source>
        <dbReference type="ARBA" id="ARBA00023102"/>
    </source>
</evidence>
<evidence type="ECO:0000256" key="4">
    <source>
        <dbReference type="ARBA" id="ARBA00023239"/>
    </source>
</evidence>
<dbReference type="InterPro" id="IPR020565">
    <property type="entry name" value="ImidazoleglycerP_deHydtase_CS"/>
</dbReference>
<dbReference type="AlphaFoldDB" id="A0A7J2TK70"/>
<dbReference type="EC" id="4.2.1.19" evidence="5"/>
<dbReference type="GO" id="GO:0005737">
    <property type="term" value="C:cytoplasm"/>
    <property type="evidence" value="ECO:0007669"/>
    <property type="project" value="UniProtKB-SubCell"/>
</dbReference>
<dbReference type="InterPro" id="IPR020568">
    <property type="entry name" value="Ribosomal_Su5_D2-typ_SF"/>
</dbReference>
<evidence type="ECO:0000256" key="1">
    <source>
        <dbReference type="ARBA" id="ARBA00005047"/>
    </source>
</evidence>
<comment type="pathway">
    <text evidence="1 5">Amino-acid biosynthesis; L-histidine biosynthesis; L-histidine from 5-phospho-alpha-D-ribose 1-diphosphate: step 6/9.</text>
</comment>
<dbReference type="UniPathway" id="UPA00031">
    <property type="reaction ID" value="UER00011"/>
</dbReference>
<name>A0A7J2TK70_ARCFL</name>
<comment type="subcellular location">
    <subcellularLocation>
        <location evidence="5">Cytoplasm</location>
    </subcellularLocation>
</comment>
<gene>
    <name evidence="5" type="primary">hisB</name>
    <name evidence="6" type="ORF">ENP88_04650</name>
</gene>
<protein>
    <recommendedName>
        <fullName evidence="5">Imidazoleglycerol-phosphate dehydratase</fullName>
        <shortName evidence="5">IGPD</shortName>
        <ecNumber evidence="5">4.2.1.19</ecNumber>
    </recommendedName>
</protein>
<organism evidence="6">
    <name type="scientific">Archaeoglobus fulgidus</name>
    <dbReference type="NCBI Taxonomy" id="2234"/>
    <lineage>
        <taxon>Archaea</taxon>
        <taxon>Methanobacteriati</taxon>
        <taxon>Methanobacteriota</taxon>
        <taxon>Archaeoglobi</taxon>
        <taxon>Archaeoglobales</taxon>
        <taxon>Archaeoglobaceae</taxon>
        <taxon>Archaeoglobus</taxon>
    </lineage>
</organism>
<dbReference type="Gene3D" id="3.30.230.40">
    <property type="entry name" value="Imidazole glycerol phosphate dehydratase, domain 1"/>
    <property type="match status" value="2"/>
</dbReference>
<accession>A0A7J2TK70</accession>
<dbReference type="InterPro" id="IPR038494">
    <property type="entry name" value="IGPD_sf"/>
</dbReference>
<keyword evidence="5" id="KW-0963">Cytoplasm</keyword>
<dbReference type="Pfam" id="PF00475">
    <property type="entry name" value="IGPD"/>
    <property type="match status" value="1"/>
</dbReference>
<dbReference type="InterPro" id="IPR000807">
    <property type="entry name" value="ImidazoleglycerolP_deHydtase"/>
</dbReference>
<keyword evidence="2 5" id="KW-0028">Amino-acid biosynthesis</keyword>
<comment type="catalytic activity">
    <reaction evidence="5">
        <text>D-erythro-1-(imidazol-4-yl)glycerol 3-phosphate = 3-(imidazol-4-yl)-2-oxopropyl phosphate + H2O</text>
        <dbReference type="Rhea" id="RHEA:11040"/>
        <dbReference type="ChEBI" id="CHEBI:15377"/>
        <dbReference type="ChEBI" id="CHEBI:57766"/>
        <dbReference type="ChEBI" id="CHEBI:58278"/>
        <dbReference type="EC" id="4.2.1.19"/>
    </reaction>
</comment>
<dbReference type="PROSITE" id="PS00955">
    <property type="entry name" value="IGP_DEHYDRATASE_2"/>
    <property type="match status" value="1"/>
</dbReference>
<evidence type="ECO:0000256" key="5">
    <source>
        <dbReference type="HAMAP-Rule" id="MF_00076"/>
    </source>
</evidence>
<dbReference type="PANTHER" id="PTHR23133">
    <property type="entry name" value="IMIDAZOLEGLYCEROL-PHOSPHATE DEHYDRATASE HIS7"/>
    <property type="match status" value="1"/>
</dbReference>
<evidence type="ECO:0000313" key="6">
    <source>
        <dbReference type="EMBL" id="HEH35432.1"/>
    </source>
</evidence>
<evidence type="ECO:0000256" key="2">
    <source>
        <dbReference type="ARBA" id="ARBA00022605"/>
    </source>
</evidence>
<dbReference type="SUPFAM" id="SSF54211">
    <property type="entry name" value="Ribosomal protein S5 domain 2-like"/>
    <property type="match status" value="2"/>
</dbReference>
<comment type="similarity">
    <text evidence="5">Belongs to the imidazoleglycerol-phosphate dehydratase family.</text>
</comment>
<proteinExistence type="inferred from homology"/>
<dbReference type="PANTHER" id="PTHR23133:SF2">
    <property type="entry name" value="IMIDAZOLEGLYCEROL-PHOSPHATE DEHYDRATASE"/>
    <property type="match status" value="1"/>
</dbReference>
<reference evidence="6" key="1">
    <citation type="journal article" date="2020" name="mSystems">
        <title>Genome- and Community-Level Interaction Insights into Carbon Utilization and Element Cycling Functions of Hydrothermarchaeota in Hydrothermal Sediment.</title>
        <authorList>
            <person name="Zhou Z."/>
            <person name="Liu Y."/>
            <person name="Xu W."/>
            <person name="Pan J."/>
            <person name="Luo Z.H."/>
            <person name="Li M."/>
        </authorList>
    </citation>
    <scope>NUCLEOTIDE SEQUENCE [LARGE SCALE GENOMIC DNA]</scope>
    <source>
        <strain evidence="6">SpSt-26</strain>
    </source>
</reference>
<dbReference type="EMBL" id="DSLA01000072">
    <property type="protein sequence ID" value="HEH35432.1"/>
    <property type="molecule type" value="Genomic_DNA"/>
</dbReference>
<sequence>MKRFSRKTEETEVTAVFDSEKTEISTGIDFFDHMLLTLSRISGFHIEVKAVGRDQHHIIEDVAIALGKSIAEIDKKGIERFGHAIVPMDESLAVCAVDFSGRGVFVFEGDLKDCGIKAEDFIHFFDTLARNSGLNIYLALKGKNSHHMMESAFKAFAIALKQALKKTGQEYRSAKGVLD</sequence>
<dbReference type="HAMAP" id="MF_00076">
    <property type="entry name" value="HisB"/>
    <property type="match status" value="1"/>
</dbReference>
<keyword evidence="4 5" id="KW-0456">Lyase</keyword>
<keyword evidence="3 5" id="KW-0368">Histidine biosynthesis</keyword>
<comment type="caution">
    <text evidence="6">The sequence shown here is derived from an EMBL/GenBank/DDBJ whole genome shotgun (WGS) entry which is preliminary data.</text>
</comment>
<dbReference type="GO" id="GO:0004424">
    <property type="term" value="F:imidazoleglycerol-phosphate dehydratase activity"/>
    <property type="evidence" value="ECO:0007669"/>
    <property type="project" value="UniProtKB-UniRule"/>
</dbReference>
<dbReference type="GO" id="GO:0000105">
    <property type="term" value="P:L-histidine biosynthetic process"/>
    <property type="evidence" value="ECO:0007669"/>
    <property type="project" value="UniProtKB-UniRule"/>
</dbReference>